<reference evidence="4 5" key="1">
    <citation type="submission" date="2019-02" db="EMBL/GenBank/DDBJ databases">
        <title>Opniocepnalus argus genome.</title>
        <authorList>
            <person name="Zhou C."/>
            <person name="Xiao S."/>
        </authorList>
    </citation>
    <scope>NUCLEOTIDE SEQUENCE [LARGE SCALE GENOMIC DNA]</scope>
    <source>
        <strain evidence="4">OARG1902GOOAL</strain>
        <tissue evidence="4">Muscle</tissue>
    </source>
</reference>
<gene>
    <name evidence="4" type="ORF">EXN66_Car000271</name>
</gene>
<feature type="region of interest" description="Disordered" evidence="2">
    <location>
        <begin position="144"/>
        <end position="165"/>
    </location>
</feature>
<evidence type="ECO:0000256" key="3">
    <source>
        <dbReference type="SAM" id="SignalP"/>
    </source>
</evidence>
<dbReference type="InterPro" id="IPR037055">
    <property type="entry name" value="MHC_I-like_Ag-recog_sf"/>
</dbReference>
<name>A0A6G1QY09_CHAAH</name>
<keyword evidence="1" id="KW-0325">Glycoprotein</keyword>
<evidence type="ECO:0000256" key="1">
    <source>
        <dbReference type="ARBA" id="ARBA00023180"/>
    </source>
</evidence>
<accession>A0A6G1QY09</accession>
<proteinExistence type="predicted"/>
<feature type="signal peptide" evidence="3">
    <location>
        <begin position="1"/>
        <end position="16"/>
    </location>
</feature>
<dbReference type="SUPFAM" id="SSF54452">
    <property type="entry name" value="MHC antigen-recognition domain"/>
    <property type="match status" value="1"/>
</dbReference>
<reference evidence="5" key="2">
    <citation type="submission" date="2019-02" db="EMBL/GenBank/DDBJ databases">
        <title>Opniocepnalus argus Var Kimnra genome.</title>
        <authorList>
            <person name="Zhou C."/>
            <person name="Xiao S."/>
        </authorList>
    </citation>
    <scope>NUCLEOTIDE SEQUENCE [LARGE SCALE GENOMIC DNA]</scope>
</reference>
<dbReference type="Proteomes" id="UP000503349">
    <property type="component" value="Chromosome 1"/>
</dbReference>
<keyword evidence="5" id="KW-1185">Reference proteome</keyword>
<dbReference type="EMBL" id="CM015712">
    <property type="protein sequence ID" value="KAF3707098.1"/>
    <property type="molecule type" value="Genomic_DNA"/>
</dbReference>
<evidence type="ECO:0000313" key="4">
    <source>
        <dbReference type="EMBL" id="KAF3707098.1"/>
    </source>
</evidence>
<feature type="chain" id="PRO_5026153441" evidence="3">
    <location>
        <begin position="17"/>
        <end position="165"/>
    </location>
</feature>
<evidence type="ECO:0000256" key="2">
    <source>
        <dbReference type="SAM" id="MobiDB-lite"/>
    </source>
</evidence>
<protein>
    <submittedName>
        <fullName evidence="4">Uncharacterized protein</fullName>
    </submittedName>
</protein>
<evidence type="ECO:0000313" key="5">
    <source>
        <dbReference type="Proteomes" id="UP000503349"/>
    </source>
</evidence>
<dbReference type="InterPro" id="IPR011162">
    <property type="entry name" value="MHC_I/II-like_Ag-recog"/>
</dbReference>
<dbReference type="AlphaFoldDB" id="A0A6G1QY09"/>
<organism evidence="4 5">
    <name type="scientific">Channa argus</name>
    <name type="common">Northern snakehead</name>
    <name type="synonym">Ophicephalus argus</name>
    <dbReference type="NCBI Taxonomy" id="215402"/>
    <lineage>
        <taxon>Eukaryota</taxon>
        <taxon>Metazoa</taxon>
        <taxon>Chordata</taxon>
        <taxon>Craniata</taxon>
        <taxon>Vertebrata</taxon>
        <taxon>Euteleostomi</taxon>
        <taxon>Actinopterygii</taxon>
        <taxon>Neopterygii</taxon>
        <taxon>Teleostei</taxon>
        <taxon>Neoteleostei</taxon>
        <taxon>Acanthomorphata</taxon>
        <taxon>Anabantaria</taxon>
        <taxon>Anabantiformes</taxon>
        <taxon>Channoidei</taxon>
        <taxon>Channidae</taxon>
        <taxon>Channa</taxon>
    </lineage>
</organism>
<keyword evidence="3" id="KW-0732">Signal</keyword>
<dbReference type="Gene3D" id="3.30.500.10">
    <property type="entry name" value="MHC class I-like antigen recognition-like"/>
    <property type="match status" value="1"/>
</dbReference>
<sequence>MKSLFLLLLFCHVSSPVKHSLKFLYTASSGIQNLPDLMISVLVDDVQAVYCNSNKTREVNHDVWKNLLKDYPGLLDLCTKECLEIHPERFKSRLDRIMQHFNQTEGAVCSMFYINWKVMGGSFHWGQIKGDRTSELELHDMAAPHRNDISRPQHTDLQHKNESVN</sequence>